<comment type="subcellular location">
    <subcellularLocation>
        <location evidence="1 7">Cell inner membrane</location>
        <topology evidence="1 7">Multi-pass membrane protein</topology>
    </subcellularLocation>
</comment>
<keyword evidence="4 7" id="KW-0812">Transmembrane</keyword>
<accession>E8LLY3</accession>
<evidence type="ECO:0000256" key="1">
    <source>
        <dbReference type="ARBA" id="ARBA00004429"/>
    </source>
</evidence>
<dbReference type="STRING" id="762983.HMPREF9444_01756"/>
<dbReference type="Pfam" id="PF06808">
    <property type="entry name" value="DctM"/>
    <property type="match status" value="1"/>
</dbReference>
<evidence type="ECO:0000313" key="10">
    <source>
        <dbReference type="Proteomes" id="UP000018458"/>
    </source>
</evidence>
<feature type="transmembrane region" description="Helical" evidence="7">
    <location>
        <begin position="318"/>
        <end position="348"/>
    </location>
</feature>
<protein>
    <recommendedName>
        <fullName evidence="7">TRAP transporter large permease protein</fullName>
    </recommendedName>
</protein>
<feature type="transmembrane region" description="Helical" evidence="7">
    <location>
        <begin position="220"/>
        <end position="251"/>
    </location>
</feature>
<evidence type="ECO:0000256" key="5">
    <source>
        <dbReference type="ARBA" id="ARBA00022989"/>
    </source>
</evidence>
<gene>
    <name evidence="9" type="ORF">HMPREF9444_01756</name>
</gene>
<feature type="transmembrane region" description="Helical" evidence="7">
    <location>
        <begin position="6"/>
        <end position="33"/>
    </location>
</feature>
<dbReference type="OrthoDB" id="9796052at2"/>
<evidence type="ECO:0000256" key="2">
    <source>
        <dbReference type="ARBA" id="ARBA00022475"/>
    </source>
</evidence>
<dbReference type="PANTHER" id="PTHR33362">
    <property type="entry name" value="SIALIC ACID TRAP TRANSPORTER PERMEASE PROTEIN SIAT-RELATED"/>
    <property type="match status" value="1"/>
</dbReference>
<evidence type="ECO:0000256" key="4">
    <source>
        <dbReference type="ARBA" id="ARBA00022692"/>
    </source>
</evidence>
<evidence type="ECO:0000256" key="7">
    <source>
        <dbReference type="RuleBase" id="RU369079"/>
    </source>
</evidence>
<reference evidence="9 10" key="1">
    <citation type="submission" date="2011-01" db="EMBL/GenBank/DDBJ databases">
        <authorList>
            <person name="Weinstock G."/>
            <person name="Sodergren E."/>
            <person name="Clifton S."/>
            <person name="Fulton L."/>
            <person name="Fulton B."/>
            <person name="Courtney L."/>
            <person name="Fronick C."/>
            <person name="Harrison M."/>
            <person name="Strong C."/>
            <person name="Farmer C."/>
            <person name="Delahaunty K."/>
            <person name="Markovic C."/>
            <person name="Hall O."/>
            <person name="Minx P."/>
            <person name="Tomlinson C."/>
            <person name="Mitreva M."/>
            <person name="Hou S."/>
            <person name="Chen J."/>
            <person name="Wollam A."/>
            <person name="Pepin K.H."/>
            <person name="Johnson M."/>
            <person name="Bhonagiri V."/>
            <person name="Zhang X."/>
            <person name="Suruliraj S."/>
            <person name="Warren W."/>
            <person name="Chinwalla A."/>
            <person name="Mardis E.R."/>
            <person name="Wilson R.K."/>
        </authorList>
    </citation>
    <scope>NUCLEOTIDE SEQUENCE [LARGE SCALE GENOMIC DNA]</scope>
    <source>
        <strain evidence="10">DSM 22608 / JCM 16073 / KCTC 15190 / YIT 12066</strain>
    </source>
</reference>
<dbReference type="GO" id="GO:0022857">
    <property type="term" value="F:transmembrane transporter activity"/>
    <property type="evidence" value="ECO:0007669"/>
    <property type="project" value="UniProtKB-UniRule"/>
</dbReference>
<comment type="subunit">
    <text evidence="7">The complex comprises the extracytoplasmic solute receptor protein and the two transmembrane proteins.</text>
</comment>
<keyword evidence="3 7" id="KW-0997">Cell inner membrane</keyword>
<dbReference type="Proteomes" id="UP000018458">
    <property type="component" value="Unassembled WGS sequence"/>
</dbReference>
<dbReference type="PIRSF" id="PIRSF006066">
    <property type="entry name" value="HI0050"/>
    <property type="match status" value="1"/>
</dbReference>
<dbReference type="NCBIfam" id="TIGR00786">
    <property type="entry name" value="dctM"/>
    <property type="match status" value="1"/>
</dbReference>
<feature type="transmembrane region" description="Helical" evidence="7">
    <location>
        <begin position="360"/>
        <end position="384"/>
    </location>
</feature>
<comment type="caution">
    <text evidence="9">The sequence shown here is derived from an EMBL/GenBank/DDBJ whole genome shotgun (WGS) entry which is preliminary data.</text>
</comment>
<feature type="transmembrane region" description="Helical" evidence="7">
    <location>
        <begin position="138"/>
        <end position="162"/>
    </location>
</feature>
<evidence type="ECO:0000259" key="8">
    <source>
        <dbReference type="Pfam" id="PF06808"/>
    </source>
</evidence>
<dbReference type="PANTHER" id="PTHR33362:SF5">
    <property type="entry name" value="C4-DICARBOXYLATE TRAP TRANSPORTER LARGE PERMEASE PROTEIN DCTM"/>
    <property type="match status" value="1"/>
</dbReference>
<feature type="transmembrane region" description="Helical" evidence="7">
    <location>
        <begin position="396"/>
        <end position="417"/>
    </location>
</feature>
<comment type="caution">
    <text evidence="7">Lacks conserved residue(s) required for the propagation of feature annotation.</text>
</comment>
<sequence>MIMFAMFVGVLVTLFIGVTTAGSMAFISIATYIGMGDATLNNMIRLPSSMYDQVKGITLMAIPFFLLMGNFMNRGGVSKDLFAFARACLGHRWGGLANAAIASCMIMSAMSGSAAAVAAGVGMIAIAEMRNTGYHQPFSCAAIAAGGGLGPIIPPSITLILFASLVPGTSVNALFLGGAIPGILTGLFFIIYASYESRHSNFGKVPAVPMKERVQLGIKAIWALLIPVIVLGGIFIGLFTATEAAAVAAFYSMLLGMFKYRQLKLADLPGIFWATAKSTGQIMFVIATAAFFQHVLLKTRIPHMVVEQMVSTFSSIAPILIMIILLLLLMGCFMEGTAILLITVPIFYPLAQAYDYPTVQLAIVMCIALACGVLTPPVGLNLYVMSSITGEKMMKIGRAAVPFVIIMVIVTLMVAFFEPLTTFLPRALGYNA</sequence>
<dbReference type="GO" id="GO:0005886">
    <property type="term" value="C:plasma membrane"/>
    <property type="evidence" value="ECO:0007669"/>
    <property type="project" value="UniProtKB-SubCell"/>
</dbReference>
<dbReference type="RefSeq" id="WP_009143921.1">
    <property type="nucleotide sequence ID" value="NZ_GL831047.1"/>
</dbReference>
<keyword evidence="10" id="KW-1185">Reference proteome</keyword>
<proteinExistence type="inferred from homology"/>
<dbReference type="AlphaFoldDB" id="E8LLY3"/>
<evidence type="ECO:0000313" key="9">
    <source>
        <dbReference type="EMBL" id="EFY06433.1"/>
    </source>
</evidence>
<feature type="transmembrane region" description="Helical" evidence="7">
    <location>
        <begin position="99"/>
        <end position="126"/>
    </location>
</feature>
<feature type="domain" description="TRAP C4-dicarboxylate transport system permease DctM subunit" evidence="8">
    <location>
        <begin position="7"/>
        <end position="418"/>
    </location>
</feature>
<dbReference type="HOGENOM" id="CLU_019824_4_1_6"/>
<dbReference type="InterPro" id="IPR004681">
    <property type="entry name" value="TRAP_DctM"/>
</dbReference>
<comment type="function">
    <text evidence="7">Part of the tripartite ATP-independent periplasmic (TRAP) transport system.</text>
</comment>
<keyword evidence="5 7" id="KW-1133">Transmembrane helix</keyword>
<keyword evidence="6 7" id="KW-0472">Membrane</keyword>
<dbReference type="eggNOG" id="COG1593">
    <property type="taxonomic scope" value="Bacteria"/>
</dbReference>
<feature type="transmembrane region" description="Helical" evidence="7">
    <location>
        <begin position="174"/>
        <end position="195"/>
    </location>
</feature>
<keyword evidence="7" id="KW-0813">Transport</keyword>
<evidence type="ECO:0000256" key="3">
    <source>
        <dbReference type="ARBA" id="ARBA00022519"/>
    </source>
</evidence>
<keyword evidence="2" id="KW-1003">Cell membrane</keyword>
<dbReference type="InterPro" id="IPR010656">
    <property type="entry name" value="DctM"/>
</dbReference>
<dbReference type="EMBL" id="AEVO01000118">
    <property type="protein sequence ID" value="EFY06433.1"/>
    <property type="molecule type" value="Genomic_DNA"/>
</dbReference>
<evidence type="ECO:0000256" key="6">
    <source>
        <dbReference type="ARBA" id="ARBA00023136"/>
    </source>
</evidence>
<comment type="similarity">
    <text evidence="7">Belongs to the TRAP transporter large permease family.</text>
</comment>
<name>E8LLY3_SUCHY</name>
<feature type="transmembrane region" description="Helical" evidence="7">
    <location>
        <begin position="271"/>
        <end position="297"/>
    </location>
</feature>
<organism evidence="9 10">
    <name type="scientific">Succinatimonas hippei (strain DSM 22608 / JCM 16073 / KCTC 15190 / YIT 12066)</name>
    <dbReference type="NCBI Taxonomy" id="762983"/>
    <lineage>
        <taxon>Bacteria</taxon>
        <taxon>Pseudomonadati</taxon>
        <taxon>Pseudomonadota</taxon>
        <taxon>Gammaproteobacteria</taxon>
        <taxon>Aeromonadales</taxon>
        <taxon>Succinivibrionaceae</taxon>
        <taxon>Succinatimonas</taxon>
    </lineage>
</organism>